<accession>A0ABV0SU98</accession>
<name>A0ABV0SU98_9TELE</name>
<protein>
    <submittedName>
        <fullName evidence="1">Uncharacterized protein</fullName>
    </submittedName>
</protein>
<gene>
    <name evidence="1" type="ORF">ILYODFUR_005028</name>
</gene>
<proteinExistence type="predicted"/>
<dbReference type="Proteomes" id="UP001482620">
    <property type="component" value="Unassembled WGS sequence"/>
</dbReference>
<evidence type="ECO:0000313" key="2">
    <source>
        <dbReference type="Proteomes" id="UP001482620"/>
    </source>
</evidence>
<evidence type="ECO:0000313" key="1">
    <source>
        <dbReference type="EMBL" id="MEQ2224190.1"/>
    </source>
</evidence>
<organism evidence="1 2">
    <name type="scientific">Ilyodon furcidens</name>
    <name type="common">goldbreast splitfin</name>
    <dbReference type="NCBI Taxonomy" id="33524"/>
    <lineage>
        <taxon>Eukaryota</taxon>
        <taxon>Metazoa</taxon>
        <taxon>Chordata</taxon>
        <taxon>Craniata</taxon>
        <taxon>Vertebrata</taxon>
        <taxon>Euteleostomi</taxon>
        <taxon>Actinopterygii</taxon>
        <taxon>Neopterygii</taxon>
        <taxon>Teleostei</taxon>
        <taxon>Neoteleostei</taxon>
        <taxon>Acanthomorphata</taxon>
        <taxon>Ovalentaria</taxon>
        <taxon>Atherinomorphae</taxon>
        <taxon>Cyprinodontiformes</taxon>
        <taxon>Goodeidae</taxon>
        <taxon>Ilyodon</taxon>
    </lineage>
</organism>
<keyword evidence="2" id="KW-1185">Reference proteome</keyword>
<dbReference type="EMBL" id="JAHRIQ010011871">
    <property type="protein sequence ID" value="MEQ2224190.1"/>
    <property type="molecule type" value="Genomic_DNA"/>
</dbReference>
<sequence>MASTSRKSTFATLVSQQGLSLAVGASGRGVIMIAGQPIKSRLKAYLLYPLSFMNQCPVKLGSKLRDRVKVLKTIHSAAKDIDRTTTVSRTQSQL</sequence>
<reference evidence="1 2" key="1">
    <citation type="submission" date="2021-06" db="EMBL/GenBank/DDBJ databases">
        <authorList>
            <person name="Palmer J.M."/>
        </authorList>
    </citation>
    <scope>NUCLEOTIDE SEQUENCE [LARGE SCALE GENOMIC DNA]</scope>
    <source>
        <strain evidence="2">if_2019</strain>
        <tissue evidence="1">Muscle</tissue>
    </source>
</reference>
<comment type="caution">
    <text evidence="1">The sequence shown here is derived from an EMBL/GenBank/DDBJ whole genome shotgun (WGS) entry which is preliminary data.</text>
</comment>